<dbReference type="Proteomes" id="UP000008810">
    <property type="component" value="Chromosome 3"/>
</dbReference>
<protein>
    <submittedName>
        <fullName evidence="1 2">Uncharacterized protein</fullName>
    </submittedName>
</protein>
<gene>
    <name evidence="1" type="ORF">BRADI_3g23343v3</name>
</gene>
<sequence length="75" mass="8424">MVATSTTNVTQPPVGDGLAALLWRTSTRRWLSLQTPCHDSPMLRPLSMRRWPAFAHVPLLKKVPEATLLLNLLFC</sequence>
<reference evidence="1 2" key="1">
    <citation type="journal article" date="2010" name="Nature">
        <title>Genome sequencing and analysis of the model grass Brachypodium distachyon.</title>
        <authorList>
            <consortium name="International Brachypodium Initiative"/>
        </authorList>
    </citation>
    <scope>NUCLEOTIDE SEQUENCE [LARGE SCALE GENOMIC DNA]</scope>
    <source>
        <strain evidence="1 2">Bd21</strain>
    </source>
</reference>
<dbReference type="AlphaFoldDB" id="A0A2K2CZ25"/>
<evidence type="ECO:0000313" key="1">
    <source>
        <dbReference type="EMBL" id="PNT67284.1"/>
    </source>
</evidence>
<proteinExistence type="predicted"/>
<accession>A0A2K2CZ25</accession>
<evidence type="ECO:0000313" key="2">
    <source>
        <dbReference type="EnsemblPlants" id="PNT67284"/>
    </source>
</evidence>
<reference evidence="2" key="3">
    <citation type="submission" date="2018-08" db="UniProtKB">
        <authorList>
            <consortium name="EnsemblPlants"/>
        </authorList>
    </citation>
    <scope>IDENTIFICATION</scope>
    <source>
        <strain evidence="2">cv. Bd21</strain>
    </source>
</reference>
<name>A0A2K2CZ25_BRADI</name>
<reference evidence="1" key="2">
    <citation type="submission" date="2017-06" db="EMBL/GenBank/DDBJ databases">
        <title>WGS assembly of Brachypodium distachyon.</title>
        <authorList>
            <consortium name="The International Brachypodium Initiative"/>
            <person name="Lucas S."/>
            <person name="Harmon-Smith M."/>
            <person name="Lail K."/>
            <person name="Tice H."/>
            <person name="Grimwood J."/>
            <person name="Bruce D."/>
            <person name="Barry K."/>
            <person name="Shu S."/>
            <person name="Lindquist E."/>
            <person name="Wang M."/>
            <person name="Pitluck S."/>
            <person name="Vogel J.P."/>
            <person name="Garvin D.F."/>
            <person name="Mockler T.C."/>
            <person name="Schmutz J."/>
            <person name="Rokhsar D."/>
            <person name="Bevan M.W."/>
        </authorList>
    </citation>
    <scope>NUCLEOTIDE SEQUENCE</scope>
    <source>
        <strain evidence="1">Bd21</strain>
    </source>
</reference>
<organism evidence="1">
    <name type="scientific">Brachypodium distachyon</name>
    <name type="common">Purple false brome</name>
    <name type="synonym">Trachynia distachya</name>
    <dbReference type="NCBI Taxonomy" id="15368"/>
    <lineage>
        <taxon>Eukaryota</taxon>
        <taxon>Viridiplantae</taxon>
        <taxon>Streptophyta</taxon>
        <taxon>Embryophyta</taxon>
        <taxon>Tracheophyta</taxon>
        <taxon>Spermatophyta</taxon>
        <taxon>Magnoliopsida</taxon>
        <taxon>Liliopsida</taxon>
        <taxon>Poales</taxon>
        <taxon>Poaceae</taxon>
        <taxon>BOP clade</taxon>
        <taxon>Pooideae</taxon>
        <taxon>Stipodae</taxon>
        <taxon>Brachypodieae</taxon>
        <taxon>Brachypodium</taxon>
    </lineage>
</organism>
<dbReference type="Gramene" id="PNT67284">
    <property type="protein sequence ID" value="PNT67284"/>
    <property type="gene ID" value="BRADI_3g23343v3"/>
</dbReference>
<keyword evidence="3" id="KW-1185">Reference proteome</keyword>
<dbReference type="EMBL" id="CM000882">
    <property type="protein sequence ID" value="PNT67284.1"/>
    <property type="molecule type" value="Genomic_DNA"/>
</dbReference>
<evidence type="ECO:0000313" key="3">
    <source>
        <dbReference type="Proteomes" id="UP000008810"/>
    </source>
</evidence>
<dbReference type="EnsemblPlants" id="PNT67284">
    <property type="protein sequence ID" value="PNT67284"/>
    <property type="gene ID" value="BRADI_3g23343v3"/>
</dbReference>
<dbReference type="InParanoid" id="A0A2K2CZ25"/>